<feature type="region of interest" description="Disordered" evidence="1">
    <location>
        <begin position="1911"/>
        <end position="1940"/>
    </location>
</feature>
<feature type="compositionally biased region" description="Low complexity" evidence="1">
    <location>
        <begin position="1164"/>
        <end position="1179"/>
    </location>
</feature>
<evidence type="ECO:0000313" key="3">
    <source>
        <dbReference type="Proteomes" id="UP000051952"/>
    </source>
</evidence>
<feature type="region of interest" description="Disordered" evidence="1">
    <location>
        <begin position="196"/>
        <end position="221"/>
    </location>
</feature>
<keyword evidence="3" id="KW-1185">Reference proteome</keyword>
<feature type="compositionally biased region" description="Low complexity" evidence="1">
    <location>
        <begin position="631"/>
        <end position="640"/>
    </location>
</feature>
<feature type="compositionally biased region" description="Polar residues" evidence="1">
    <location>
        <begin position="619"/>
        <end position="630"/>
    </location>
</feature>
<dbReference type="EMBL" id="CYKH01002064">
    <property type="protein sequence ID" value="CUG92584.1"/>
    <property type="molecule type" value="Genomic_DNA"/>
</dbReference>
<evidence type="ECO:0000313" key="2">
    <source>
        <dbReference type="EMBL" id="CUG92584.1"/>
    </source>
</evidence>
<organism evidence="2 3">
    <name type="scientific">Bodo saltans</name>
    <name type="common">Flagellated protozoan</name>
    <dbReference type="NCBI Taxonomy" id="75058"/>
    <lineage>
        <taxon>Eukaryota</taxon>
        <taxon>Discoba</taxon>
        <taxon>Euglenozoa</taxon>
        <taxon>Kinetoplastea</taxon>
        <taxon>Metakinetoplastina</taxon>
        <taxon>Eubodonida</taxon>
        <taxon>Bodonidae</taxon>
        <taxon>Bodo</taxon>
    </lineage>
</organism>
<feature type="region of interest" description="Disordered" evidence="1">
    <location>
        <begin position="1570"/>
        <end position="1591"/>
    </location>
</feature>
<feature type="compositionally biased region" description="Polar residues" evidence="1">
    <location>
        <begin position="116"/>
        <end position="125"/>
    </location>
</feature>
<feature type="region of interest" description="Disordered" evidence="1">
    <location>
        <begin position="1608"/>
        <end position="1640"/>
    </location>
</feature>
<feature type="region of interest" description="Disordered" evidence="1">
    <location>
        <begin position="2057"/>
        <end position="2092"/>
    </location>
</feature>
<feature type="compositionally biased region" description="Basic residues" evidence="1">
    <location>
        <begin position="1"/>
        <end position="10"/>
    </location>
</feature>
<feature type="compositionally biased region" description="Polar residues" evidence="1">
    <location>
        <begin position="1966"/>
        <end position="1985"/>
    </location>
</feature>
<protein>
    <submittedName>
        <fullName evidence="2">Uncharacterized protein</fullName>
    </submittedName>
</protein>
<feature type="region of interest" description="Disordered" evidence="1">
    <location>
        <begin position="1531"/>
        <end position="1557"/>
    </location>
</feature>
<feature type="region of interest" description="Disordered" evidence="1">
    <location>
        <begin position="96"/>
        <end position="125"/>
    </location>
</feature>
<feature type="region of interest" description="Disordered" evidence="1">
    <location>
        <begin position="1680"/>
        <end position="1710"/>
    </location>
</feature>
<feature type="compositionally biased region" description="Polar residues" evidence="1">
    <location>
        <begin position="24"/>
        <end position="50"/>
    </location>
</feature>
<dbReference type="Proteomes" id="UP000051952">
    <property type="component" value="Unassembled WGS sequence"/>
</dbReference>
<feature type="region of interest" description="Disordered" evidence="1">
    <location>
        <begin position="1088"/>
        <end position="1111"/>
    </location>
</feature>
<dbReference type="VEuPathDB" id="TriTrypDB:BSAL_38330"/>
<feature type="compositionally biased region" description="Basic residues" evidence="1">
    <location>
        <begin position="1998"/>
        <end position="2013"/>
    </location>
</feature>
<feature type="compositionally biased region" description="Basic and acidic residues" evidence="1">
    <location>
        <begin position="1955"/>
        <end position="1965"/>
    </location>
</feature>
<feature type="region of interest" description="Disordered" evidence="1">
    <location>
        <begin position="730"/>
        <end position="754"/>
    </location>
</feature>
<evidence type="ECO:0000256" key="1">
    <source>
        <dbReference type="SAM" id="MobiDB-lite"/>
    </source>
</evidence>
<feature type="region of interest" description="Disordered" evidence="1">
    <location>
        <begin position="1331"/>
        <end position="1354"/>
    </location>
</feature>
<gene>
    <name evidence="2" type="ORF">BSAL_38330</name>
</gene>
<feature type="region of interest" description="Disordered" evidence="1">
    <location>
        <begin position="1483"/>
        <end position="1519"/>
    </location>
</feature>
<feature type="compositionally biased region" description="Basic and acidic residues" evidence="1">
    <location>
        <begin position="1495"/>
        <end position="1508"/>
    </location>
</feature>
<feature type="region of interest" description="Disordered" evidence="1">
    <location>
        <begin position="1"/>
        <end position="73"/>
    </location>
</feature>
<feature type="compositionally biased region" description="Low complexity" evidence="1">
    <location>
        <begin position="1986"/>
        <end position="1997"/>
    </location>
</feature>
<name>A0A0S4JQV5_BODSA</name>
<feature type="region of interest" description="Disordered" evidence="1">
    <location>
        <begin position="615"/>
        <end position="640"/>
    </location>
</feature>
<feature type="region of interest" description="Disordered" evidence="1">
    <location>
        <begin position="1955"/>
        <end position="2028"/>
    </location>
</feature>
<sequence length="2140" mass="232801">MKPSNQRRKSSVGLPPADAPMSLKSHSTTTKDPLASSTSSGRFKQQQFPPTDSPFLPIQQEHDTKKNGSSSSSECRLLMKCIVDLLLVKRPEPFRTQQVADRTSQRKETAGDAQPPLSTSSTSTAEVTNIVHNEIQHDARLTQREVLSLFTRQSNTKGGKRDDAPSVVLASDPWPETEWKCSLTAMEIVSELFGGNGGGHQARQTMEENLSEGADKTHQPPPHRREFANLAAEHHNNGGPSDDTLSQGATFYSFDDAAVVHIWKSRRSAHRFISSLRDIAQVCHELLLPSCWSTLHTATLAYGGAVLTVTWLPPVAPSSSVYEEVPNTTDSHVDEVSHVLHQLLPAFQNSALCIAERGASVGSIYFLPTFCASLSDDSEQPQRTVPSPGSSSTVCCELRCISACFPSRLELKDTVGPTTRRLSHEGGLHRVRLADEAVLIQAVVLRLLSSPSLAPPSSLSTHDLTLVMEKGADAAPFPSLALRSAFWQSMNAGGGVKKNSFTSSSVTGFTVSSIFHDCGVPLGWIRRVRDTILSMSATSGKIAHDEITAAASKSKLLQRWYVAEVLGAEMVARTLKNIVSSACSAQFAEAPLEEKTNNGASEQAVPMLVGRRASVAAAKQNQPSSPLQRRQSTVSSVNAAAQTAAPVTANRSLDDALAQRRAHYEKKANSVLDIANQMLPILFHDEASQSFSASVKRSAGQSSSSASSAVAAVFVKDCLIPSMMQKYYHHNRSSNSSSSASTTTQANETRRREREDCERLVQWWLPLSTQGHRDDIGGYSASSVDDLMSRSINAPPINKDSAAVPSSSSIGPRLFLLRHLSSRLGFHFNVAVNRFDRLSSREMLRSSGRSAATSMTTAMDGGASLSMLEAAKSWMISRLQELSQDDYADRGSRTSVMLFFRIVAHWLLRTSSVHRAHSTKTNEVQLRSFLSEIRSAVIKHMPPGTLSDDATEKEMLRALLAATVPSTTLYQRHDTIREQRREISEEELARGYLINKWKGTMDKWHDAFSNTHKKIALEDAKRQKERDLLDVAQLSARTQAAVPSEHSGIAAPRPPPSIFAQLLSKAANSVIVANRIASEAAQARPRLLLTKQRSAAGGTATEGSRKPGAVRSVLHAVDDSSDDDEEDGIMITHRPTLAGDVRKIRIGGHHHEQQHLGHSANGVGSDDGSSSPTASPTASRSPGHRGNRSEGGEDDASADDLVAGSPTASMESAGFAESILRNIVFDTEEETIAGRQELLDARSLNDQNEQARLNFQAANNNTTPDELVESAPSSTPPLMVEFEQIVDNEVAVVKSDGPAPLGGGDDYLLNPLELPEQASSSVELKSLHIPRGEGVTQPPTPNDGMMVEPLPRQQTPRHDTYGIDQAGRDDPVQEAVPETNERVIVTDAVGPQPAAEAPHPSEVQEVTVVGGVDESLNPPPSLDSSDRLQISALAQDVHAVSLLEPHDDACDLVGEADATDAAGGEEKLLKTDNELVANEFAEPSVEPPISAEEELPSHVNDDLPKHLEPTAAADSPTHPTDANLEIALEEEEASGAPPSASITACGAPFTQDPAGEHQSLSLEDNITKSASLSLPPHNADAPTDDDATLAAPPTDEAIAAPTIANESALNASTPPSAGEVAAPPPPPQHASEEQLQPQSVEERIQHEVAAKEADEQAANHDDDMELDALFAMFAPRGQSPAVADEMAGERTASGGSQHNNPRSTKSKPNKHAIAVPISAQMIKEAIKKFKKIESDSRGRLIALEHSLHGTLLESYAWSWLQSRCQEFKMYEEMTLCTIELRFEAPHQDNSINSCSETNFVQQALSYFAEGSIAVEEVSVRNSAEGEMLEEHVAFGSVLCLFVDAWMDLCAEELHAWEDIMAANESDQRTAHGLARWRKKRLDAYYSAREADLAARHEQELREANVEMAVAKARRRAREAKGKPTTTDPLPPQSLGPEEDALERKQRKVLLAHMERRKLQETRREQALQQTSVERSNAMRQSPHDASSSVEVESITSSLHHRRTHALHAHQARRRAQEERRGRQALQPPMDMRAVDAEHHQQVMELLVASVKMNDDLAAEPHGLGGTTTPPPRRQHEGDVASPPGKLEPMFSPEEIQRRLDEAELEYERKGATILSRREQERRIALRAEKLRSFHPAKPSY</sequence>
<feature type="region of interest" description="Disordered" evidence="1">
    <location>
        <begin position="1151"/>
        <end position="1210"/>
    </location>
</feature>
<proteinExistence type="predicted"/>
<accession>A0A0S4JQV5</accession>
<feature type="compositionally biased region" description="Low complexity" evidence="1">
    <location>
        <begin position="733"/>
        <end position="744"/>
    </location>
</feature>
<feature type="compositionally biased region" description="Polar residues" evidence="1">
    <location>
        <begin position="1693"/>
        <end position="1703"/>
    </location>
</feature>
<reference evidence="3" key="1">
    <citation type="submission" date="2015-09" db="EMBL/GenBank/DDBJ databases">
        <authorList>
            <consortium name="Pathogen Informatics"/>
        </authorList>
    </citation>
    <scope>NUCLEOTIDE SEQUENCE [LARGE SCALE GENOMIC DNA]</scope>
    <source>
        <strain evidence="3">Lake Konstanz</strain>
    </source>
</reference>